<dbReference type="Pfam" id="PF08220">
    <property type="entry name" value="HTH_DeoR"/>
    <property type="match status" value="1"/>
</dbReference>
<dbReference type="Gene3D" id="1.10.10.10">
    <property type="entry name" value="Winged helix-like DNA-binding domain superfamily/Winged helix DNA-binding domain"/>
    <property type="match status" value="1"/>
</dbReference>
<dbReference type="NCBIfam" id="NF040887">
    <property type="entry name" value="trans_reg_YciT"/>
    <property type="match status" value="1"/>
</dbReference>
<dbReference type="PROSITE" id="PS00894">
    <property type="entry name" value="HTH_DEOR_1"/>
    <property type="match status" value="1"/>
</dbReference>
<dbReference type="KEGG" id="fpp:FPB0191_01441"/>
<dbReference type="OrthoDB" id="9797223at2"/>
<keyword evidence="1" id="KW-0805">Transcription regulation</keyword>
<sequence>MNKRHQIILELINNKKKISVNELSELTKVSLVTIRNDLSILEQQNYVKRTHGFAEILDRDSMSERMDVNFSLKQKLAKYSLSLINEGDSVFIEGGSTNSLLARELLNFKGEIVVITVCTYIATLLRDAPFDVILFGGLLQAKSESVIGPLTRTCINQTHFNKTFLGIDGYNPDFGFTGRDMMRAEVINAVLNKGAENFVISDSSKFGLVYPYTIDSDKIKQVITDSDINSNMEKSLKNKGIIVHKI</sequence>
<dbReference type="InterPro" id="IPR036388">
    <property type="entry name" value="WH-like_DNA-bd_sf"/>
</dbReference>
<dbReference type="SMART" id="SM00420">
    <property type="entry name" value="HTH_DEOR"/>
    <property type="match status" value="1"/>
</dbReference>
<dbReference type="GO" id="GO:0003677">
    <property type="term" value="F:DNA binding"/>
    <property type="evidence" value="ECO:0007669"/>
    <property type="project" value="UniProtKB-KW"/>
</dbReference>
<evidence type="ECO:0000256" key="3">
    <source>
        <dbReference type="ARBA" id="ARBA00023163"/>
    </source>
</evidence>
<dbReference type="EMBL" id="CP009056">
    <property type="protein sequence ID" value="AJA45260.1"/>
    <property type="molecule type" value="Genomic_DNA"/>
</dbReference>
<keyword evidence="3" id="KW-0804">Transcription</keyword>
<dbReference type="GO" id="GO:0003700">
    <property type="term" value="F:DNA-binding transcription factor activity"/>
    <property type="evidence" value="ECO:0007669"/>
    <property type="project" value="InterPro"/>
</dbReference>
<evidence type="ECO:0000313" key="6">
    <source>
        <dbReference type="Proteomes" id="UP000030901"/>
    </source>
</evidence>
<dbReference type="InterPro" id="IPR050313">
    <property type="entry name" value="Carb_Metab_HTH_regulators"/>
</dbReference>
<name>A0A0A7S126_FRIPE</name>
<dbReference type="InterPro" id="IPR037171">
    <property type="entry name" value="NagB/RpiA_transferase-like"/>
</dbReference>
<dbReference type="PANTHER" id="PTHR30363:SF59">
    <property type="entry name" value="DEOR FAMILY REGULATORY PROTEIN"/>
    <property type="match status" value="1"/>
</dbReference>
<evidence type="ECO:0000256" key="1">
    <source>
        <dbReference type="ARBA" id="ARBA00023015"/>
    </source>
</evidence>
<dbReference type="PANTHER" id="PTHR30363">
    <property type="entry name" value="HTH-TYPE TRANSCRIPTIONAL REGULATOR SRLR-RELATED"/>
    <property type="match status" value="1"/>
</dbReference>
<proteinExistence type="predicted"/>
<evidence type="ECO:0000256" key="2">
    <source>
        <dbReference type="ARBA" id="ARBA00023125"/>
    </source>
</evidence>
<dbReference type="InterPro" id="IPR014036">
    <property type="entry name" value="DeoR-like_C"/>
</dbReference>
<keyword evidence="6" id="KW-1185">Reference proteome</keyword>
<accession>A0A0A7S126</accession>
<keyword evidence="2" id="KW-0238">DNA-binding</keyword>
<dbReference type="HOGENOM" id="CLU_060699_0_1_6"/>
<dbReference type="STRING" id="1267021.FPB0191_01441"/>
<dbReference type="Pfam" id="PF00455">
    <property type="entry name" value="DeoRC"/>
    <property type="match status" value="1"/>
</dbReference>
<reference evidence="5 6" key="1">
    <citation type="journal article" date="2014" name="Appl. Environ. Microbiol.">
        <title>Gut symbionts from distinct hosts exhibit genotoxic activity via divergent colibactin biosynthetic pathways.</title>
        <authorList>
            <person name="Engel P."/>
            <person name="Vizcaino M.I."/>
            <person name="Crawford J.M."/>
        </authorList>
    </citation>
    <scope>NUCLEOTIDE SEQUENCE [LARGE SCALE GENOMIC DNA]</scope>
    <source>
        <strain evidence="5 6">PEB0191</strain>
    </source>
</reference>
<evidence type="ECO:0000313" key="5">
    <source>
        <dbReference type="EMBL" id="AJA45260.1"/>
    </source>
</evidence>
<evidence type="ECO:0000259" key="4">
    <source>
        <dbReference type="PROSITE" id="PS51000"/>
    </source>
</evidence>
<dbReference type="InterPro" id="IPR018356">
    <property type="entry name" value="Tscrpt_reg_HTH_DeoR_CS"/>
</dbReference>
<feature type="domain" description="HTH deoR-type" evidence="4">
    <location>
        <begin position="1"/>
        <end position="56"/>
    </location>
</feature>
<organism evidence="5 6">
    <name type="scientific">Frischella perrara</name>
    <dbReference type="NCBI Taxonomy" id="1267021"/>
    <lineage>
        <taxon>Bacteria</taxon>
        <taxon>Pseudomonadati</taxon>
        <taxon>Pseudomonadota</taxon>
        <taxon>Gammaproteobacteria</taxon>
        <taxon>Orbales</taxon>
        <taxon>Orbaceae</taxon>
        <taxon>Frischella</taxon>
    </lineage>
</organism>
<dbReference type="InterPro" id="IPR036390">
    <property type="entry name" value="WH_DNA-bd_sf"/>
</dbReference>
<dbReference type="PROSITE" id="PS51000">
    <property type="entry name" value="HTH_DEOR_2"/>
    <property type="match status" value="1"/>
</dbReference>
<dbReference type="SMART" id="SM01134">
    <property type="entry name" value="DeoRC"/>
    <property type="match status" value="1"/>
</dbReference>
<dbReference type="InterPro" id="IPR001034">
    <property type="entry name" value="DeoR_HTH"/>
</dbReference>
<dbReference type="RefSeq" id="WP_039104967.1">
    <property type="nucleotide sequence ID" value="NZ_CP009056.1"/>
</dbReference>
<protein>
    <submittedName>
        <fullName evidence="5">Transcriptional regulator, DeoR family</fullName>
    </submittedName>
</protein>
<dbReference type="Proteomes" id="UP000030901">
    <property type="component" value="Chromosome"/>
</dbReference>
<gene>
    <name evidence="5" type="ORF">FPB0191_01441</name>
</gene>
<dbReference type="Gene3D" id="3.40.50.1360">
    <property type="match status" value="1"/>
</dbReference>
<dbReference type="SUPFAM" id="SSF100950">
    <property type="entry name" value="NagB/RpiA/CoA transferase-like"/>
    <property type="match status" value="1"/>
</dbReference>
<dbReference type="SUPFAM" id="SSF46785">
    <property type="entry name" value="Winged helix' DNA-binding domain"/>
    <property type="match status" value="1"/>
</dbReference>
<dbReference type="AlphaFoldDB" id="A0A0A7S126"/>